<evidence type="ECO:0000313" key="12">
    <source>
        <dbReference type="Proteomes" id="UP000320475"/>
    </source>
</evidence>
<dbReference type="Proteomes" id="UP000320475">
    <property type="component" value="Unassembled WGS sequence"/>
</dbReference>
<keyword evidence="11" id="KW-1185">Reference proteome</keyword>
<organism evidence="10 11">
    <name type="scientific">Synchytrium endobioticum</name>
    <dbReference type="NCBI Taxonomy" id="286115"/>
    <lineage>
        <taxon>Eukaryota</taxon>
        <taxon>Fungi</taxon>
        <taxon>Fungi incertae sedis</taxon>
        <taxon>Chytridiomycota</taxon>
        <taxon>Chytridiomycota incertae sedis</taxon>
        <taxon>Chytridiomycetes</taxon>
        <taxon>Synchytriales</taxon>
        <taxon>Synchytriaceae</taxon>
        <taxon>Synchytrium</taxon>
    </lineage>
</organism>
<keyword evidence="6 8" id="KW-0804">Transcription</keyword>
<gene>
    <name evidence="9" type="ORF">SeLEV6574_g01010</name>
    <name evidence="10" type="ORF">SeMB42_g01398</name>
</gene>
<evidence type="ECO:0000256" key="7">
    <source>
        <dbReference type="ARBA" id="ARBA00023242"/>
    </source>
</evidence>
<dbReference type="AlphaFoldDB" id="A0A507DLK0"/>
<name>A0A507DLK0_9FUNG</name>
<reference evidence="11 12" key="1">
    <citation type="journal article" date="2019" name="Sci. Rep.">
        <title>Comparative genomics of chytrid fungi reveal insights into the obligate biotrophic and pathogenic lifestyle of Synchytrium endobioticum.</title>
        <authorList>
            <person name="van de Vossenberg B.T.L.H."/>
            <person name="Warris S."/>
            <person name="Nguyen H.D.T."/>
            <person name="van Gent-Pelzer M.P.E."/>
            <person name="Joly D.L."/>
            <person name="van de Geest H.C."/>
            <person name="Bonants P.J.M."/>
            <person name="Smith D.S."/>
            <person name="Levesque C.A."/>
            <person name="van der Lee T.A.J."/>
        </authorList>
    </citation>
    <scope>NUCLEOTIDE SEQUENCE [LARGE SCALE GENOMIC DNA]</scope>
    <source>
        <strain evidence="9 12">LEV6574</strain>
        <strain evidence="10 11">MB42</strain>
    </source>
</reference>
<proteinExistence type="inferred from homology"/>
<dbReference type="OrthoDB" id="10257739at2759"/>
<dbReference type="Proteomes" id="UP000317494">
    <property type="component" value="Unassembled WGS sequence"/>
</dbReference>
<dbReference type="GO" id="GO:0016592">
    <property type="term" value="C:mediator complex"/>
    <property type="evidence" value="ECO:0007669"/>
    <property type="project" value="InterPro"/>
</dbReference>
<dbReference type="InterPro" id="IPR038089">
    <property type="entry name" value="Med31_sf"/>
</dbReference>
<keyword evidence="4 8" id="KW-0805">Transcription regulation</keyword>
<dbReference type="EMBL" id="QEAN01000035">
    <property type="protein sequence ID" value="TPX52493.1"/>
    <property type="molecule type" value="Genomic_DNA"/>
</dbReference>
<evidence type="ECO:0000256" key="4">
    <source>
        <dbReference type="ARBA" id="ARBA00023015"/>
    </source>
</evidence>
<dbReference type="VEuPathDB" id="FungiDB:SeMB42_g01398"/>
<comment type="function">
    <text evidence="8">Component of the Mediator complex, a coactivator involved in the regulated transcription of nearly all RNA polymerase II-dependent genes. Mediator functions as a bridge to convey information from gene-specific regulatory proteins to the basal RNA polymerase II transcription machinery. Mediator is recruited to promoters by direct interactions with regulatory proteins and serves as a scaffold for the assembly of a functional preinitiation complex with RNA polymerase II and the general transcription factors.</text>
</comment>
<sequence>MTRGDPNTAEKTRFLAELEFVQCLANPDYLHYLAQQGYFGEPAFINYLKYLTYWSQPQYAKFIEYPYCLTMLNLLQDPIFRESLKHAQFKQTLHLSEHRHWSTWRNKREIERHGPMMPGVRSVVFGQEPGIVAADAVEQSSSDNVTNTNMDTS</sequence>
<evidence type="ECO:0000256" key="2">
    <source>
        <dbReference type="ARBA" id="ARBA00006378"/>
    </source>
</evidence>
<comment type="caution">
    <text evidence="10">The sequence shown here is derived from an EMBL/GenBank/DDBJ whole genome shotgun (WGS) entry which is preliminary data.</text>
</comment>
<dbReference type="EMBL" id="QEAM01000020">
    <property type="protein sequence ID" value="TPX50275.1"/>
    <property type="molecule type" value="Genomic_DNA"/>
</dbReference>
<evidence type="ECO:0000256" key="8">
    <source>
        <dbReference type="RuleBase" id="RU364129"/>
    </source>
</evidence>
<comment type="subunit">
    <text evidence="8">Component of the Mediator complex.</text>
</comment>
<dbReference type="STRING" id="286115.A0A507DLK0"/>
<dbReference type="GO" id="GO:0003712">
    <property type="term" value="F:transcription coregulator activity"/>
    <property type="evidence" value="ECO:0007669"/>
    <property type="project" value="InterPro"/>
</dbReference>
<evidence type="ECO:0000313" key="9">
    <source>
        <dbReference type="EMBL" id="TPX50275.1"/>
    </source>
</evidence>
<dbReference type="PANTHER" id="PTHR13186">
    <property type="entry name" value="MEDIATOR OF RNA POLYMERASE II TRANSCRIPTION SUBUNIT 31"/>
    <property type="match status" value="1"/>
</dbReference>
<keyword evidence="7 8" id="KW-0539">Nucleus</keyword>
<evidence type="ECO:0000256" key="3">
    <source>
        <dbReference type="ARBA" id="ARBA00019660"/>
    </source>
</evidence>
<protein>
    <recommendedName>
        <fullName evidence="3 8">Mediator of RNA polymerase II transcription subunit 31</fullName>
    </recommendedName>
</protein>
<evidence type="ECO:0000313" key="10">
    <source>
        <dbReference type="EMBL" id="TPX52493.1"/>
    </source>
</evidence>
<dbReference type="Pfam" id="PF05669">
    <property type="entry name" value="Med31"/>
    <property type="match status" value="1"/>
</dbReference>
<accession>A0A507DLK0</accession>
<dbReference type="InterPro" id="IPR008831">
    <property type="entry name" value="Mediator_Med31"/>
</dbReference>
<keyword evidence="5 8" id="KW-0010">Activator</keyword>
<evidence type="ECO:0000256" key="5">
    <source>
        <dbReference type="ARBA" id="ARBA00023159"/>
    </source>
</evidence>
<evidence type="ECO:0000256" key="6">
    <source>
        <dbReference type="ARBA" id="ARBA00023163"/>
    </source>
</evidence>
<evidence type="ECO:0000256" key="1">
    <source>
        <dbReference type="ARBA" id="ARBA00004123"/>
    </source>
</evidence>
<dbReference type="GO" id="GO:0006355">
    <property type="term" value="P:regulation of DNA-templated transcription"/>
    <property type="evidence" value="ECO:0007669"/>
    <property type="project" value="InterPro"/>
</dbReference>
<comment type="subcellular location">
    <subcellularLocation>
        <location evidence="1 8">Nucleus</location>
    </subcellularLocation>
</comment>
<comment type="similarity">
    <text evidence="2 8">Belongs to the Mediator complex subunit 31 family.</text>
</comment>
<dbReference type="Gene3D" id="1.10.10.1340">
    <property type="entry name" value="Mediator of RNA polymerase II, submodule Med31 (Soh1)"/>
    <property type="match status" value="1"/>
</dbReference>
<evidence type="ECO:0000313" key="11">
    <source>
        <dbReference type="Proteomes" id="UP000317494"/>
    </source>
</evidence>